<dbReference type="PANTHER" id="PTHR38595">
    <property type="entry name" value="CYTOPLASMIC PROTEIN-RELATED"/>
    <property type="match status" value="1"/>
</dbReference>
<proteinExistence type="predicted"/>
<evidence type="ECO:0000313" key="2">
    <source>
        <dbReference type="EMBL" id="MBB6227468.1"/>
    </source>
</evidence>
<reference evidence="2 3" key="1">
    <citation type="submission" date="2020-08" db="EMBL/GenBank/DDBJ databases">
        <title>Genomic Encyclopedia of Type Strains, Phase IV (KMG-IV): sequencing the most valuable type-strain genomes for metagenomic binning, comparative biology and taxonomic classification.</title>
        <authorList>
            <person name="Goeker M."/>
        </authorList>
    </citation>
    <scope>NUCLEOTIDE SEQUENCE [LARGE SCALE GENOMIC DNA]</scope>
    <source>
        <strain evidence="2 3">DSM 102189</strain>
    </source>
</reference>
<sequence length="168" mass="18603">MHDERPLKPSVVDKLIGHLGRVKGDGSRDLLPCFIAPTEQFGERELRQVVIRDVAWLMNDISFATAVPIGDYPEIATSVLNQGISDLTALQMSRGSLERRAHDIVKALLAFEPRLVADTVKVTFSGDIDNENKVRFTIQGELRGAIDERYIELKTAVSLDSGEVEVTT</sequence>
<gene>
    <name evidence="2" type="ORF">FHS79_001634</name>
</gene>
<name>A0A841LER9_9SPHN</name>
<keyword evidence="3" id="KW-1185">Reference proteome</keyword>
<dbReference type="AlphaFoldDB" id="A0A841LER9"/>
<protein>
    <submittedName>
        <fullName evidence="2">Type VI secretion system protein ImpF</fullName>
    </submittedName>
</protein>
<dbReference type="RefSeq" id="WP_184198110.1">
    <property type="nucleotide sequence ID" value="NZ_BMOX01000003.1"/>
</dbReference>
<evidence type="ECO:0000313" key="3">
    <source>
        <dbReference type="Proteomes" id="UP000538147"/>
    </source>
</evidence>
<comment type="caution">
    <text evidence="2">The sequence shown here is derived from an EMBL/GenBank/DDBJ whole genome shotgun (WGS) entry which is preliminary data.</text>
</comment>
<evidence type="ECO:0000259" key="1">
    <source>
        <dbReference type="Pfam" id="PF04965"/>
    </source>
</evidence>
<accession>A0A841LER9</accession>
<feature type="domain" description="IraD/Gp25-like" evidence="1">
    <location>
        <begin position="45"/>
        <end position="143"/>
    </location>
</feature>
<dbReference type="InterPro" id="IPR007048">
    <property type="entry name" value="IraD/Gp25-like"/>
</dbReference>
<dbReference type="Pfam" id="PF04965">
    <property type="entry name" value="GPW_gp25"/>
    <property type="match status" value="1"/>
</dbReference>
<dbReference type="EMBL" id="JACIIV010000010">
    <property type="protein sequence ID" value="MBB6227468.1"/>
    <property type="molecule type" value="Genomic_DNA"/>
</dbReference>
<dbReference type="SUPFAM" id="SSF160719">
    <property type="entry name" value="gpW/gp25-like"/>
    <property type="match status" value="1"/>
</dbReference>
<dbReference type="PANTHER" id="PTHR38595:SF1">
    <property type="entry name" value="TYPE VI SECRETION SYSTEM COMPONENT TSSE1"/>
    <property type="match status" value="1"/>
</dbReference>
<organism evidence="2 3">
    <name type="scientific">Polymorphobacter multimanifer</name>
    <dbReference type="NCBI Taxonomy" id="1070431"/>
    <lineage>
        <taxon>Bacteria</taxon>
        <taxon>Pseudomonadati</taxon>
        <taxon>Pseudomonadota</taxon>
        <taxon>Alphaproteobacteria</taxon>
        <taxon>Sphingomonadales</taxon>
        <taxon>Sphingosinicellaceae</taxon>
        <taxon>Polymorphobacter</taxon>
    </lineage>
</organism>
<dbReference type="Proteomes" id="UP000538147">
    <property type="component" value="Unassembled WGS sequence"/>
</dbReference>
<dbReference type="InterPro" id="IPR053176">
    <property type="entry name" value="T6SS_TssE1-like"/>
</dbReference>